<dbReference type="GO" id="GO:0071933">
    <property type="term" value="F:Arp2/3 complex binding"/>
    <property type="evidence" value="ECO:0007669"/>
    <property type="project" value="InterPro"/>
</dbReference>
<evidence type="ECO:0000256" key="4">
    <source>
        <dbReference type="PIRNR" id="PIRNR001788"/>
    </source>
</evidence>
<gene>
    <name evidence="6" type="ORF">BGZ99_001605</name>
</gene>
<name>A0A9P6UK65_9FUNG</name>
<dbReference type="CDD" id="cd11283">
    <property type="entry name" value="ADF_GMF-beta_like"/>
    <property type="match status" value="1"/>
</dbReference>
<reference evidence="6" key="1">
    <citation type="journal article" date="2020" name="Fungal Divers.">
        <title>Resolving the Mortierellaceae phylogeny through synthesis of multi-gene phylogenetics and phylogenomics.</title>
        <authorList>
            <person name="Vandepol N."/>
            <person name="Liber J."/>
            <person name="Desiro A."/>
            <person name="Na H."/>
            <person name="Kennedy M."/>
            <person name="Barry K."/>
            <person name="Grigoriev I.V."/>
            <person name="Miller A.N."/>
            <person name="O'Donnell K."/>
            <person name="Stajich J.E."/>
            <person name="Bonito G."/>
        </authorList>
    </citation>
    <scope>NUCLEOTIDE SEQUENCE</scope>
    <source>
        <strain evidence="6">REB-010B</strain>
    </source>
</reference>
<dbReference type="InterPro" id="IPR011171">
    <property type="entry name" value="GMF"/>
</dbReference>
<dbReference type="GO" id="GO:0003779">
    <property type="term" value="F:actin binding"/>
    <property type="evidence" value="ECO:0007669"/>
    <property type="project" value="InterPro"/>
</dbReference>
<dbReference type="EMBL" id="JAAAIP010001411">
    <property type="protein sequence ID" value="KAG0307020.1"/>
    <property type="molecule type" value="Genomic_DNA"/>
</dbReference>
<comment type="caution">
    <text evidence="6">The sequence shown here is derived from an EMBL/GenBank/DDBJ whole genome shotgun (WGS) entry which is preliminary data.</text>
</comment>
<dbReference type="FunFam" id="3.40.20.10:FF:000026">
    <property type="entry name" value="Glia maturation factor"/>
    <property type="match status" value="1"/>
</dbReference>
<accession>A0A9P6UK65</accession>
<keyword evidence="2 4" id="KW-0963">Cytoplasm</keyword>
<dbReference type="AlphaFoldDB" id="A0A9P6UK65"/>
<evidence type="ECO:0000313" key="7">
    <source>
        <dbReference type="Proteomes" id="UP000738325"/>
    </source>
</evidence>
<dbReference type="OrthoDB" id="3919494at2759"/>
<comment type="similarity">
    <text evidence="1 4">Belongs to the actin-binding proteins ADF family. GMF subfamily.</text>
</comment>
<dbReference type="PIRSF" id="PIRSF001788">
    <property type="entry name" value="GMF-beta"/>
    <property type="match status" value="1"/>
</dbReference>
<dbReference type="Gene3D" id="3.40.20.10">
    <property type="entry name" value="Severin"/>
    <property type="match status" value="1"/>
</dbReference>
<dbReference type="GO" id="GO:0005634">
    <property type="term" value="C:nucleus"/>
    <property type="evidence" value="ECO:0007669"/>
    <property type="project" value="UniProtKB-SubCell"/>
</dbReference>
<dbReference type="PANTHER" id="PTHR11249">
    <property type="entry name" value="GLIAL FACTOR NATURATION FACTOR"/>
    <property type="match status" value="1"/>
</dbReference>
<feature type="domain" description="ADF-H" evidence="5">
    <location>
        <begin position="3"/>
        <end position="137"/>
    </location>
</feature>
<dbReference type="InterPro" id="IPR002108">
    <property type="entry name" value="ADF-H"/>
</dbReference>
<dbReference type="GO" id="GO:0030864">
    <property type="term" value="C:cortical actin cytoskeleton"/>
    <property type="evidence" value="ECO:0007669"/>
    <property type="project" value="TreeGrafter"/>
</dbReference>
<dbReference type="SMART" id="SM00102">
    <property type="entry name" value="ADF"/>
    <property type="match status" value="1"/>
</dbReference>
<evidence type="ECO:0000256" key="2">
    <source>
        <dbReference type="ARBA" id="ARBA00022490"/>
    </source>
</evidence>
<comment type="subcellular location">
    <subcellularLocation>
        <location evidence="4">Cytoplasm</location>
    </subcellularLocation>
    <subcellularLocation>
        <location evidence="4">Nucleus</location>
    </subcellularLocation>
</comment>
<dbReference type="Proteomes" id="UP000738325">
    <property type="component" value="Unassembled WGS sequence"/>
</dbReference>
<dbReference type="PANTHER" id="PTHR11249:SF2">
    <property type="entry name" value="GLIA MATURATION FACTOR"/>
    <property type="match status" value="1"/>
</dbReference>
<dbReference type="Pfam" id="PF00241">
    <property type="entry name" value="Cofilin_ADF"/>
    <property type="match status" value="1"/>
</dbReference>
<keyword evidence="3 4" id="KW-0539">Nucleus</keyword>
<proteinExistence type="inferred from homology"/>
<dbReference type="InterPro" id="IPR029006">
    <property type="entry name" value="ADF-H/Gelsolin-like_dom_sf"/>
</dbReference>
<keyword evidence="7" id="KW-1185">Reference proteome</keyword>
<dbReference type="SUPFAM" id="SSF55753">
    <property type="entry name" value="Actin depolymerizing proteins"/>
    <property type="match status" value="1"/>
</dbReference>
<evidence type="ECO:0000313" key="6">
    <source>
        <dbReference type="EMBL" id="KAG0307020.1"/>
    </source>
</evidence>
<dbReference type="PROSITE" id="PS51263">
    <property type="entry name" value="ADF_H"/>
    <property type="match status" value="1"/>
</dbReference>
<sequence>MSTLYTIDPELVSKIEAFRFAKRSQGNAALICKIDRIKLLIEEDEESDSLTIEDLADLLPDNTPRYVVLSYELKHGDGRLSYPLVFLYYSPNGAKPDLSMLYASAKTFFENTVKIGKVLDIQDSEVLTDEWLSSKLLK</sequence>
<organism evidence="6 7">
    <name type="scientific">Dissophora globulifera</name>
    <dbReference type="NCBI Taxonomy" id="979702"/>
    <lineage>
        <taxon>Eukaryota</taxon>
        <taxon>Fungi</taxon>
        <taxon>Fungi incertae sedis</taxon>
        <taxon>Mucoromycota</taxon>
        <taxon>Mortierellomycotina</taxon>
        <taxon>Mortierellomycetes</taxon>
        <taxon>Mortierellales</taxon>
        <taxon>Mortierellaceae</taxon>
        <taxon>Dissophora</taxon>
    </lineage>
</organism>
<evidence type="ECO:0000259" key="5">
    <source>
        <dbReference type="PROSITE" id="PS51263"/>
    </source>
</evidence>
<evidence type="ECO:0000256" key="3">
    <source>
        <dbReference type="ARBA" id="ARBA00023242"/>
    </source>
</evidence>
<evidence type="ECO:0000256" key="1">
    <source>
        <dbReference type="ARBA" id="ARBA00010055"/>
    </source>
</evidence>
<dbReference type="GO" id="GO:0071846">
    <property type="term" value="P:actin filament debranching"/>
    <property type="evidence" value="ECO:0007669"/>
    <property type="project" value="InterPro"/>
</dbReference>
<protein>
    <recommendedName>
        <fullName evidence="5">ADF-H domain-containing protein</fullName>
    </recommendedName>
</protein>
<dbReference type="GO" id="GO:0034316">
    <property type="term" value="P:negative regulation of Arp2/3 complex-mediated actin nucleation"/>
    <property type="evidence" value="ECO:0007669"/>
    <property type="project" value="TreeGrafter"/>
</dbReference>